<dbReference type="GO" id="GO:0019867">
    <property type="term" value="C:outer membrane"/>
    <property type="evidence" value="ECO:0007669"/>
    <property type="project" value="InterPro"/>
</dbReference>
<dbReference type="Gene3D" id="2.40.240.50">
    <property type="entry name" value="Barwin-like endoglucanases"/>
    <property type="match status" value="1"/>
</dbReference>
<dbReference type="SMART" id="SM00925">
    <property type="entry name" value="MltA"/>
    <property type="match status" value="1"/>
</dbReference>
<evidence type="ECO:0000313" key="8">
    <source>
        <dbReference type="Proteomes" id="UP000666240"/>
    </source>
</evidence>
<dbReference type="RefSeq" id="WP_209333516.1">
    <property type="nucleotide sequence ID" value="NZ_JAGIYY010000001.1"/>
</dbReference>
<dbReference type="CDD" id="cd14485">
    <property type="entry name" value="mltA_like_LT_A"/>
    <property type="match status" value="1"/>
</dbReference>
<organism evidence="7 8">
    <name type="scientific">Tianweitania sediminis</name>
    <dbReference type="NCBI Taxonomy" id="1502156"/>
    <lineage>
        <taxon>Bacteria</taxon>
        <taxon>Pseudomonadati</taxon>
        <taxon>Pseudomonadota</taxon>
        <taxon>Alphaproteobacteria</taxon>
        <taxon>Hyphomicrobiales</taxon>
        <taxon>Phyllobacteriaceae</taxon>
        <taxon>Tianweitania</taxon>
    </lineage>
</organism>
<dbReference type="PANTHER" id="PTHR30124">
    <property type="entry name" value="MEMBRANE-BOUND LYTIC MUREIN TRANSGLYCOSYLASE A"/>
    <property type="match status" value="1"/>
</dbReference>
<dbReference type="PIRSF" id="PIRSF019422">
    <property type="entry name" value="MltA"/>
    <property type="match status" value="1"/>
</dbReference>
<dbReference type="GO" id="GO:0009254">
    <property type="term" value="P:peptidoglycan turnover"/>
    <property type="evidence" value="ECO:0007669"/>
    <property type="project" value="InterPro"/>
</dbReference>
<evidence type="ECO:0000256" key="1">
    <source>
        <dbReference type="ARBA" id="ARBA00001420"/>
    </source>
</evidence>
<dbReference type="EMBL" id="JAGIYY010000001">
    <property type="protein sequence ID" value="MBP0437516.1"/>
    <property type="molecule type" value="Genomic_DNA"/>
</dbReference>
<dbReference type="Pfam" id="PF03562">
    <property type="entry name" value="MltA"/>
    <property type="match status" value="1"/>
</dbReference>
<dbReference type="InterPro" id="IPR026044">
    <property type="entry name" value="MltA"/>
</dbReference>
<gene>
    <name evidence="7" type="ORF">J5Y06_02465</name>
</gene>
<dbReference type="AlphaFoldDB" id="A0A8J7RFJ1"/>
<keyword evidence="8" id="KW-1185">Reference proteome</keyword>
<dbReference type="InterPro" id="IPR010611">
    <property type="entry name" value="3D_dom"/>
</dbReference>
<feature type="domain" description="Lytic transglycosylase MltA" evidence="6">
    <location>
        <begin position="100"/>
        <end position="257"/>
    </location>
</feature>
<reference evidence="7" key="1">
    <citation type="submission" date="2021-03" db="EMBL/GenBank/DDBJ databases">
        <title>Genome sequencing and assembly of Tianweitania sediminis.</title>
        <authorList>
            <person name="Chhetri G."/>
        </authorList>
    </citation>
    <scope>NUCLEOTIDE SEQUENCE</scope>
    <source>
        <strain evidence="7">Z8</strain>
    </source>
</reference>
<sequence>MEPAFRLIPTRFDALTGWRRDDPAPAFEAFCRSARQAQMKPYRTGAVGLSHADFEHAYAAALAEEGPAYARSFFEAHFRPFRIAQPEQQRGFVTGFYEPVVAASPVRTPQFRFPLRRRPPDLVDITDENRALGLDPYLAFGRDTPDGIVEYPDRAAIEKGALDDQHLDFAWLKDPVDVFFIHVQGAARLLMPDGTQRRVTYAAKSGQRFTGPGSILADLGEIPREAVTMQRIRSWFRANPARVDEILHQNRSYIFFKEAAVEDEKLGPIAAAKVPLTEGRSLAVDRLIHTFGTPFFVEAPDLDIFAGRPFERLMVAQDTGSAIVGAARGDLFTGSGAEAGELAGVIRHQADFTILVPAAAAARYQP</sequence>
<comment type="caution">
    <text evidence="7">The sequence shown here is derived from an EMBL/GenBank/DDBJ whole genome shotgun (WGS) entry which is preliminary data.</text>
</comment>
<evidence type="ECO:0000256" key="3">
    <source>
        <dbReference type="ARBA" id="ARBA00023239"/>
    </source>
</evidence>
<evidence type="ECO:0000256" key="4">
    <source>
        <dbReference type="ARBA" id="ARBA00023316"/>
    </source>
</evidence>
<proteinExistence type="predicted"/>
<accession>A0A8J7RFJ1</accession>
<comment type="catalytic activity">
    <reaction evidence="1">
        <text>Exolytic cleavage of the (1-&gt;4)-beta-glycosidic linkage between N-acetylmuramic acid (MurNAc) and N-acetylglucosamine (GlcNAc) residues in peptidoglycan, from either the reducing or the non-reducing ends of the peptidoglycan chains, with concomitant formation of a 1,6-anhydrobond in the MurNAc residue.</text>
        <dbReference type="EC" id="4.2.2.n1"/>
    </reaction>
</comment>
<dbReference type="SUPFAM" id="SSF50685">
    <property type="entry name" value="Barwin-like endoglucanases"/>
    <property type="match status" value="1"/>
</dbReference>
<dbReference type="GO" id="GO:0008933">
    <property type="term" value="F:peptidoglycan lytic transglycosylase activity"/>
    <property type="evidence" value="ECO:0007669"/>
    <property type="project" value="TreeGrafter"/>
</dbReference>
<dbReference type="Proteomes" id="UP000666240">
    <property type="component" value="Unassembled WGS sequence"/>
</dbReference>
<keyword evidence="3" id="KW-0456">Lyase</keyword>
<evidence type="ECO:0000256" key="5">
    <source>
        <dbReference type="ARBA" id="ARBA00030918"/>
    </source>
</evidence>
<name>A0A8J7RFJ1_9HYPH</name>
<dbReference type="CDD" id="cd14668">
    <property type="entry name" value="mlta_B"/>
    <property type="match status" value="1"/>
</dbReference>
<dbReference type="InterPro" id="IPR036908">
    <property type="entry name" value="RlpA-like_sf"/>
</dbReference>
<dbReference type="GO" id="GO:0004553">
    <property type="term" value="F:hydrolase activity, hydrolyzing O-glycosyl compounds"/>
    <property type="evidence" value="ECO:0007669"/>
    <property type="project" value="InterPro"/>
</dbReference>
<dbReference type="Gene3D" id="2.40.40.10">
    <property type="entry name" value="RlpA-like domain"/>
    <property type="match status" value="1"/>
</dbReference>
<dbReference type="Pfam" id="PF06725">
    <property type="entry name" value="3D"/>
    <property type="match status" value="1"/>
</dbReference>
<dbReference type="InterPro" id="IPR005300">
    <property type="entry name" value="MltA_B"/>
</dbReference>
<evidence type="ECO:0000259" key="6">
    <source>
        <dbReference type="SMART" id="SM00925"/>
    </source>
</evidence>
<dbReference type="EC" id="4.2.2.n1" evidence="2"/>
<protein>
    <recommendedName>
        <fullName evidence="2">peptidoglycan lytic exotransglycosylase</fullName>
        <ecNumber evidence="2">4.2.2.n1</ecNumber>
    </recommendedName>
    <alternativeName>
        <fullName evidence="5">Murein hydrolase A</fullName>
    </alternativeName>
</protein>
<keyword evidence="4" id="KW-0961">Cell wall biogenesis/degradation</keyword>
<evidence type="ECO:0000313" key="7">
    <source>
        <dbReference type="EMBL" id="MBP0437516.1"/>
    </source>
</evidence>
<dbReference type="GO" id="GO:0071555">
    <property type="term" value="P:cell wall organization"/>
    <property type="evidence" value="ECO:0007669"/>
    <property type="project" value="UniProtKB-KW"/>
</dbReference>
<dbReference type="GO" id="GO:0009253">
    <property type="term" value="P:peptidoglycan catabolic process"/>
    <property type="evidence" value="ECO:0007669"/>
    <property type="project" value="TreeGrafter"/>
</dbReference>
<evidence type="ECO:0000256" key="2">
    <source>
        <dbReference type="ARBA" id="ARBA00012587"/>
    </source>
</evidence>
<dbReference type="PANTHER" id="PTHR30124:SF0">
    <property type="entry name" value="MEMBRANE-BOUND LYTIC MUREIN TRANSGLYCOSYLASE A"/>
    <property type="match status" value="1"/>
</dbReference>